<dbReference type="Proteomes" id="UP001138997">
    <property type="component" value="Unassembled WGS sequence"/>
</dbReference>
<dbReference type="AlphaFoldDB" id="A0A9X1NN79"/>
<dbReference type="GO" id="GO:0003723">
    <property type="term" value="F:RNA binding"/>
    <property type="evidence" value="ECO:0007669"/>
    <property type="project" value="InterPro"/>
</dbReference>
<evidence type="ECO:0000259" key="1">
    <source>
        <dbReference type="SMART" id="SM00873"/>
    </source>
</evidence>
<sequence length="239" mass="26377">MLYTVSPDVFERAPEFERAVVIISDVENSRPAEELEVLFRQRLKEIEDDPTLTAGDPRIEAWIAAYRLFPSPQGQRIRPSISSLVRRIKKGGSDRIPFISPLVAISNLVSLEYFTPSGLIDADSVTGNLILGPATGNESFTPFGRDEESKIEPGEIIYYDDDSKTVLCRAWNSQGGKATGIQPSTRHAVLDVDCLLPVLNKEELNAASAFAADLAQKYCSARSQVFTLNASNPSFEFTF</sequence>
<gene>
    <name evidence="2" type="ORF">LR394_40920</name>
</gene>
<dbReference type="PANTHER" id="PTHR39209">
    <property type="match status" value="1"/>
</dbReference>
<comment type="caution">
    <text evidence="2">The sequence shown here is derived from an EMBL/GenBank/DDBJ whole genome shotgun (WGS) entry which is preliminary data.</text>
</comment>
<dbReference type="SMART" id="SM00873">
    <property type="entry name" value="B3_4"/>
    <property type="match status" value="1"/>
</dbReference>
<feature type="domain" description="B3/B4 tRNA-binding" evidence="1">
    <location>
        <begin position="64"/>
        <end position="220"/>
    </location>
</feature>
<dbReference type="RefSeq" id="WP_231450122.1">
    <property type="nucleotide sequence ID" value="NZ_JAJOMB010000060.1"/>
</dbReference>
<evidence type="ECO:0000313" key="3">
    <source>
        <dbReference type="Proteomes" id="UP001138997"/>
    </source>
</evidence>
<dbReference type="InterPro" id="IPR020825">
    <property type="entry name" value="Phe-tRNA_synthase-like_B3/B4"/>
</dbReference>
<dbReference type="InterPro" id="IPR005146">
    <property type="entry name" value="B3/B4_tRNA-bd"/>
</dbReference>
<dbReference type="Pfam" id="PF03483">
    <property type="entry name" value="B3_4"/>
    <property type="match status" value="1"/>
</dbReference>
<organism evidence="2 3">
    <name type="scientific">Kineosporia babensis</name>
    <dbReference type="NCBI Taxonomy" id="499548"/>
    <lineage>
        <taxon>Bacteria</taxon>
        <taxon>Bacillati</taxon>
        <taxon>Actinomycetota</taxon>
        <taxon>Actinomycetes</taxon>
        <taxon>Kineosporiales</taxon>
        <taxon>Kineosporiaceae</taxon>
        <taxon>Kineosporia</taxon>
    </lineage>
</organism>
<keyword evidence="3" id="KW-1185">Reference proteome</keyword>
<accession>A0A9X1NN79</accession>
<dbReference type="Gene3D" id="3.50.40.10">
    <property type="entry name" value="Phenylalanyl-trna Synthetase, Chain B, domain 3"/>
    <property type="match status" value="1"/>
</dbReference>
<dbReference type="EMBL" id="JAJOMB010000060">
    <property type="protein sequence ID" value="MCD5317273.1"/>
    <property type="molecule type" value="Genomic_DNA"/>
</dbReference>
<name>A0A9X1NN79_9ACTN</name>
<dbReference type="SUPFAM" id="SSF56037">
    <property type="entry name" value="PheT/TilS domain"/>
    <property type="match status" value="1"/>
</dbReference>
<proteinExistence type="predicted"/>
<reference evidence="2" key="1">
    <citation type="submission" date="2021-11" db="EMBL/GenBank/DDBJ databases">
        <title>Streptomyces corallinus and Kineosporia corallina sp. nov., two new coral-derived marine actinobacteria.</title>
        <authorList>
            <person name="Buangrab K."/>
            <person name="Sutthacheep M."/>
            <person name="Yeemin T."/>
            <person name="Harunari E."/>
            <person name="Igarashi Y."/>
            <person name="Sripreechasak P."/>
            <person name="Kanchanasin P."/>
            <person name="Tanasupawat S."/>
            <person name="Phongsopitanun W."/>
        </authorList>
    </citation>
    <scope>NUCLEOTIDE SEQUENCE</scope>
    <source>
        <strain evidence="2">JCM 31032</strain>
    </source>
</reference>
<dbReference type="PANTHER" id="PTHR39209:SF2">
    <property type="entry name" value="CYTOPLASMIC PROTEIN"/>
    <property type="match status" value="1"/>
</dbReference>
<dbReference type="GO" id="GO:0004826">
    <property type="term" value="F:phenylalanine-tRNA ligase activity"/>
    <property type="evidence" value="ECO:0007669"/>
    <property type="project" value="InterPro"/>
</dbReference>
<evidence type="ECO:0000313" key="2">
    <source>
        <dbReference type="EMBL" id="MCD5317273.1"/>
    </source>
</evidence>
<protein>
    <recommendedName>
        <fullName evidence="1">B3/B4 tRNA-binding domain-containing protein</fullName>
    </recommendedName>
</protein>